<evidence type="ECO:0000256" key="1">
    <source>
        <dbReference type="ARBA" id="ARBA00006817"/>
    </source>
</evidence>
<reference evidence="3" key="1">
    <citation type="submission" date="2021-05" db="EMBL/GenBank/DDBJ databases">
        <title>Complete genome sequence of the cellulolytic planctomycete Telmatocola sphagniphila SP2T and characterization of the first cellulase from planctomycetes.</title>
        <authorList>
            <person name="Rakitin A.L."/>
            <person name="Beletsky A.V."/>
            <person name="Naumoff D.G."/>
            <person name="Kulichevskaya I.S."/>
            <person name="Mardanov A.V."/>
            <person name="Ravin N.V."/>
            <person name="Dedysh S.N."/>
        </authorList>
    </citation>
    <scope>NUCLEOTIDE SEQUENCE</scope>
    <source>
        <strain evidence="3">SP2T</strain>
    </source>
</reference>
<gene>
    <name evidence="3" type="ORF">KIH39_00740</name>
</gene>
<protein>
    <submittedName>
        <fullName evidence="3">SRPBCC domain-containing protein</fullName>
    </submittedName>
</protein>
<dbReference type="InterPro" id="IPR013538">
    <property type="entry name" value="ASHA1/2-like_C"/>
</dbReference>
<dbReference type="Gene3D" id="3.30.530.20">
    <property type="match status" value="1"/>
</dbReference>
<dbReference type="InterPro" id="IPR023393">
    <property type="entry name" value="START-like_dom_sf"/>
</dbReference>
<evidence type="ECO:0000313" key="4">
    <source>
        <dbReference type="Proteomes" id="UP000676194"/>
    </source>
</evidence>
<feature type="domain" description="Activator of Hsp90 ATPase homologue 1/2-like C-terminal" evidence="2">
    <location>
        <begin position="14"/>
        <end position="144"/>
    </location>
</feature>
<evidence type="ECO:0000313" key="3">
    <source>
        <dbReference type="EMBL" id="QVL32476.1"/>
    </source>
</evidence>
<keyword evidence="4" id="KW-1185">Reference proteome</keyword>
<dbReference type="Pfam" id="PF08327">
    <property type="entry name" value="AHSA1"/>
    <property type="match status" value="1"/>
</dbReference>
<dbReference type="EMBL" id="CP074694">
    <property type="protein sequence ID" value="QVL32476.1"/>
    <property type="molecule type" value="Genomic_DNA"/>
</dbReference>
<organism evidence="3 4">
    <name type="scientific">Telmatocola sphagniphila</name>
    <dbReference type="NCBI Taxonomy" id="1123043"/>
    <lineage>
        <taxon>Bacteria</taxon>
        <taxon>Pseudomonadati</taxon>
        <taxon>Planctomycetota</taxon>
        <taxon>Planctomycetia</taxon>
        <taxon>Gemmatales</taxon>
        <taxon>Gemmataceae</taxon>
    </lineage>
</organism>
<name>A0A8E6B664_9BACT</name>
<dbReference type="KEGG" id="tsph:KIH39_00740"/>
<dbReference type="Proteomes" id="UP000676194">
    <property type="component" value="Chromosome"/>
</dbReference>
<dbReference type="RefSeq" id="WP_213497368.1">
    <property type="nucleotide sequence ID" value="NZ_CP074694.1"/>
</dbReference>
<sequence>MKELTIRESIHIQAPAAKVWDVLTQPEYTRQYMFGCAAVTDWKVGSPLDWKGTYEGKEMTFVSGKILSMEPGYALVYTTFDPNVNYKDLPENYMRVTYRLTPKDHGVMLEVTQGDFSKVENAEKRYTETASGWPMVLENVKAIAEKG</sequence>
<dbReference type="SUPFAM" id="SSF55961">
    <property type="entry name" value="Bet v1-like"/>
    <property type="match status" value="1"/>
</dbReference>
<accession>A0A8E6B664</accession>
<proteinExistence type="inferred from homology"/>
<evidence type="ECO:0000259" key="2">
    <source>
        <dbReference type="Pfam" id="PF08327"/>
    </source>
</evidence>
<comment type="similarity">
    <text evidence="1">Belongs to the AHA1 family.</text>
</comment>
<dbReference type="AlphaFoldDB" id="A0A8E6B664"/>